<protein>
    <submittedName>
        <fullName evidence="2">Uncharacterized protein</fullName>
    </submittedName>
</protein>
<evidence type="ECO:0000313" key="2">
    <source>
        <dbReference type="EMBL" id="MFD1565870.1"/>
    </source>
</evidence>
<dbReference type="Pfam" id="PF23933">
    <property type="entry name" value="DUF7269"/>
    <property type="match status" value="1"/>
</dbReference>
<reference evidence="2 3" key="1">
    <citation type="journal article" date="2019" name="Int. J. Syst. Evol. Microbiol.">
        <title>The Global Catalogue of Microorganisms (GCM) 10K type strain sequencing project: providing services to taxonomists for standard genome sequencing and annotation.</title>
        <authorList>
            <consortium name="The Broad Institute Genomics Platform"/>
            <consortium name="The Broad Institute Genome Sequencing Center for Infectious Disease"/>
            <person name="Wu L."/>
            <person name="Ma J."/>
        </authorList>
    </citation>
    <scope>NUCLEOTIDE SEQUENCE [LARGE SCALE GENOMIC DNA]</scope>
    <source>
        <strain evidence="2 3">CGMCC 1.12859</strain>
    </source>
</reference>
<sequence>MRLRISAAVGAVAVLVGLLVSIQQGFAGLIPVTWAFVLLLAAVAAIQTVNAGFTRRATPILETETGDPERRYEAPAPGDDLAETLALARRRSRAGDRPRDRVRDRVADAAVAAVVDAEGCSTEVAQDRVRHGEWTDDPVAAWFLGTDVPLPRSERARLLATSPFSQFDAAFERTVRAIDRLDDHGGGQ</sequence>
<organism evidence="2 3">
    <name type="scientific">Halolamina litorea</name>
    <dbReference type="NCBI Taxonomy" id="1515593"/>
    <lineage>
        <taxon>Archaea</taxon>
        <taxon>Methanobacteriati</taxon>
        <taxon>Methanobacteriota</taxon>
        <taxon>Stenosarchaea group</taxon>
        <taxon>Halobacteria</taxon>
        <taxon>Halobacteriales</taxon>
        <taxon>Haloferacaceae</taxon>
    </lineage>
</organism>
<dbReference type="InterPro" id="IPR055693">
    <property type="entry name" value="DUF7269"/>
</dbReference>
<dbReference type="EMBL" id="JBHUCZ010000001">
    <property type="protein sequence ID" value="MFD1565870.1"/>
    <property type="molecule type" value="Genomic_DNA"/>
</dbReference>
<evidence type="ECO:0000256" key="1">
    <source>
        <dbReference type="SAM" id="Phobius"/>
    </source>
</evidence>
<dbReference type="Proteomes" id="UP001597139">
    <property type="component" value="Unassembled WGS sequence"/>
</dbReference>
<keyword evidence="1" id="KW-0812">Transmembrane</keyword>
<keyword evidence="1" id="KW-0472">Membrane</keyword>
<gene>
    <name evidence="2" type="ORF">ACFSAU_00035</name>
</gene>
<accession>A0ABD6BM04</accession>
<dbReference type="RefSeq" id="WP_267645112.1">
    <property type="nucleotide sequence ID" value="NZ_JANHGR010000001.1"/>
</dbReference>
<name>A0ABD6BM04_9EURY</name>
<dbReference type="AlphaFoldDB" id="A0ABD6BM04"/>
<evidence type="ECO:0000313" key="3">
    <source>
        <dbReference type="Proteomes" id="UP001597139"/>
    </source>
</evidence>
<feature type="transmembrane region" description="Helical" evidence="1">
    <location>
        <begin position="31"/>
        <end position="53"/>
    </location>
</feature>
<comment type="caution">
    <text evidence="2">The sequence shown here is derived from an EMBL/GenBank/DDBJ whole genome shotgun (WGS) entry which is preliminary data.</text>
</comment>
<proteinExistence type="predicted"/>
<keyword evidence="3" id="KW-1185">Reference proteome</keyword>
<keyword evidence="1" id="KW-1133">Transmembrane helix</keyword>